<comment type="caution">
    <text evidence="9">The sequence shown here is derived from an EMBL/GenBank/DDBJ whole genome shotgun (WGS) entry which is preliminary data.</text>
</comment>
<gene>
    <name evidence="9" type="ORF">RD792_000545</name>
</gene>
<evidence type="ECO:0000256" key="8">
    <source>
        <dbReference type="RuleBase" id="RU366017"/>
    </source>
</evidence>
<name>A0ABR0DM69_9LAMI</name>
<keyword evidence="3 8" id="KW-0328">Glycosyltransferase</keyword>
<evidence type="ECO:0000313" key="9">
    <source>
        <dbReference type="EMBL" id="KAK4489898.1"/>
    </source>
</evidence>
<evidence type="ECO:0000256" key="5">
    <source>
        <dbReference type="ARBA" id="ARBA00022692"/>
    </source>
</evidence>
<evidence type="ECO:0000256" key="6">
    <source>
        <dbReference type="ARBA" id="ARBA00022989"/>
    </source>
</evidence>
<protein>
    <recommendedName>
        <fullName evidence="8">Glycosyltransferase family 92 protein</fullName>
        <ecNumber evidence="8">2.4.1.-</ecNumber>
    </recommendedName>
</protein>
<dbReference type="PANTHER" id="PTHR21461:SF69">
    <property type="entry name" value="GLYCOSYLTRANSFERASE FAMILY 92 PROTEIN"/>
    <property type="match status" value="1"/>
</dbReference>
<evidence type="ECO:0000256" key="2">
    <source>
        <dbReference type="ARBA" id="ARBA00007647"/>
    </source>
</evidence>
<accession>A0ABR0DM69</accession>
<dbReference type="EMBL" id="JAYDYQ010001087">
    <property type="protein sequence ID" value="KAK4489898.1"/>
    <property type="molecule type" value="Genomic_DNA"/>
</dbReference>
<keyword evidence="4 8" id="KW-0808">Transferase</keyword>
<dbReference type="InterPro" id="IPR008166">
    <property type="entry name" value="Glyco_transf_92"/>
</dbReference>
<keyword evidence="5 8" id="KW-0812">Transmembrane</keyword>
<comment type="similarity">
    <text evidence="2 8">Belongs to the glycosyltransferase 92 family.</text>
</comment>
<feature type="transmembrane region" description="Helical" evidence="8">
    <location>
        <begin position="7"/>
        <end position="26"/>
    </location>
</feature>
<sequence length="547" mass="62478">MASNVRTTFLCIVASIIICAVVYYHHLRHIPLPPSPAILSVSKPHATKNYAIHENLTIISKPLSPNNYTISTTAVLLPNWEVLVIFSPETSPPNLDGHYFCLFETKLVSPARFSGVIPSPDRVTFTCSIPATARRRTPLKQPVLIKSPENPPEIESSKMLPLLRWSYLVYDSLSTEDDVVLFVKGINTRRGFNREPNEFNCVFSDGVRTAVTSSMQEVFRCKRPSITNVNSSVTVSLEIVVENRILPSVAYYTPTQRKLDSRGEKSLLCASTMVYNVAKFLREWVLYHSKIGVQKFLLYDNGSDDVLGKVVDELVKEGFDITTYFWVWPKTQEGGFSHSTIYAKDACTWMMYVDVDEFVNSPSWHNNELQPSKSLLQSLTLSNSSKVGQLSINCLEFGPSGQKIHPEMGVTQGYNCRRRNENRHKSIVLLDAVNDSLFNVIHHFNLKSGYKSRKINYKELVVNHYKYQAWPEFKAKFRRRVSAYVVDWTDKVNPNSNDRAPGVGYLPVEPQRWPQKFCEVYDNKLKDLVLKWFGMKSDSGYQMAWQR</sequence>
<keyword evidence="10" id="KW-1185">Reference proteome</keyword>
<evidence type="ECO:0000256" key="1">
    <source>
        <dbReference type="ARBA" id="ARBA00004167"/>
    </source>
</evidence>
<dbReference type="EC" id="2.4.1.-" evidence="8"/>
<organism evidence="9 10">
    <name type="scientific">Penstemon davidsonii</name>
    <dbReference type="NCBI Taxonomy" id="160366"/>
    <lineage>
        <taxon>Eukaryota</taxon>
        <taxon>Viridiplantae</taxon>
        <taxon>Streptophyta</taxon>
        <taxon>Embryophyta</taxon>
        <taxon>Tracheophyta</taxon>
        <taxon>Spermatophyta</taxon>
        <taxon>Magnoliopsida</taxon>
        <taxon>eudicotyledons</taxon>
        <taxon>Gunneridae</taxon>
        <taxon>Pentapetalae</taxon>
        <taxon>asterids</taxon>
        <taxon>lamiids</taxon>
        <taxon>Lamiales</taxon>
        <taxon>Plantaginaceae</taxon>
        <taxon>Cheloneae</taxon>
        <taxon>Penstemon</taxon>
    </lineage>
</organism>
<comment type="subcellular location">
    <subcellularLocation>
        <location evidence="1">Membrane</location>
        <topology evidence="1">Single-pass membrane protein</topology>
    </subcellularLocation>
</comment>
<evidence type="ECO:0000256" key="7">
    <source>
        <dbReference type="ARBA" id="ARBA00023136"/>
    </source>
</evidence>
<keyword evidence="7 8" id="KW-0472">Membrane</keyword>
<dbReference type="Pfam" id="PF01697">
    <property type="entry name" value="Glyco_transf_92"/>
    <property type="match status" value="1"/>
</dbReference>
<evidence type="ECO:0000313" key="10">
    <source>
        <dbReference type="Proteomes" id="UP001291926"/>
    </source>
</evidence>
<dbReference type="Proteomes" id="UP001291926">
    <property type="component" value="Unassembled WGS sequence"/>
</dbReference>
<keyword evidence="6 8" id="KW-1133">Transmembrane helix</keyword>
<proteinExistence type="inferred from homology"/>
<evidence type="ECO:0000256" key="4">
    <source>
        <dbReference type="ARBA" id="ARBA00022679"/>
    </source>
</evidence>
<dbReference type="PANTHER" id="PTHR21461">
    <property type="entry name" value="GLYCOSYLTRANSFERASE FAMILY 92 PROTEIN"/>
    <property type="match status" value="1"/>
</dbReference>
<evidence type="ECO:0000256" key="3">
    <source>
        <dbReference type="ARBA" id="ARBA00022676"/>
    </source>
</evidence>
<reference evidence="9 10" key="1">
    <citation type="journal article" date="2023" name="bioRxiv">
        <title>Genome report: Whole genome sequence and annotation of Penstemon davidsonii.</title>
        <authorList>
            <person name="Ostevik K.L."/>
            <person name="Alabady M."/>
            <person name="Zhang M."/>
            <person name="Rausher M.D."/>
        </authorList>
    </citation>
    <scope>NUCLEOTIDE SEQUENCE [LARGE SCALE GENOMIC DNA]</scope>
    <source>
        <strain evidence="9">DNT005</strain>
        <tissue evidence="9">Whole leaf</tissue>
    </source>
</reference>